<gene>
    <name evidence="2" type="ORF">A6M21_07175</name>
</gene>
<accession>A0A1B7LGB4</accession>
<keyword evidence="3" id="KW-1185">Reference proteome</keyword>
<dbReference type="OrthoDB" id="9803687at2"/>
<dbReference type="Proteomes" id="UP000078532">
    <property type="component" value="Unassembled WGS sequence"/>
</dbReference>
<dbReference type="RefSeq" id="WP_066667150.1">
    <property type="nucleotide sequence ID" value="NZ_LYVF01000085.1"/>
</dbReference>
<dbReference type="PANTHER" id="PTHR38755">
    <property type="entry name" value="5,10-METHYLENETETRAHYDROFOLATE REDUCTASE"/>
    <property type="match status" value="1"/>
</dbReference>
<evidence type="ECO:0000313" key="2">
    <source>
        <dbReference type="EMBL" id="OAT85001.1"/>
    </source>
</evidence>
<evidence type="ECO:0000313" key="3">
    <source>
        <dbReference type="Proteomes" id="UP000078532"/>
    </source>
</evidence>
<dbReference type="AlphaFoldDB" id="A0A1B7LGB4"/>
<dbReference type="PANTHER" id="PTHR38755:SF1">
    <property type="entry name" value="METHYLENE-TETRAHYDROFOLATE REDUCTASE C-TERMINAL DOMAIN-CONTAINING PROTEIN"/>
    <property type="match status" value="1"/>
</dbReference>
<dbReference type="Pfam" id="PF12225">
    <property type="entry name" value="DUF5981"/>
    <property type="match status" value="1"/>
</dbReference>
<sequence length="228" mass="24756">MIGTIAKPMEEIMPYLEGKDNLMVIGCNGCAKAIHSGGEAEVNQMVAELEKRGKKVIAAGAPERTCYIQHTRAFLEPLQQELNDCGAIVVMGCGGAVQIVRQATEEKHLLKHIVSSLNSIGHFDTVVPGTEFVEQCMECGDCMLNMTGSICPVTKCAKGLLNGPCGGSQNGKCEVNPDRDCAWVLIYNRLKALGELDKMQQYQPPKDNSKITRPRRAVYNEKTGTALA</sequence>
<evidence type="ECO:0000259" key="1">
    <source>
        <dbReference type="Pfam" id="PF12225"/>
    </source>
</evidence>
<comment type="caution">
    <text evidence="2">The sequence shown here is derived from an EMBL/GenBank/DDBJ whole genome shotgun (WGS) entry which is preliminary data.</text>
</comment>
<proteinExistence type="predicted"/>
<dbReference type="InterPro" id="IPR022026">
    <property type="entry name" value="DUF5981"/>
</dbReference>
<dbReference type="EMBL" id="LYVF01000085">
    <property type="protein sequence ID" value="OAT85001.1"/>
    <property type="molecule type" value="Genomic_DNA"/>
</dbReference>
<dbReference type="STRING" id="1838280.A6M21_07175"/>
<name>A0A1B7LGB4_9FIRM</name>
<protein>
    <recommendedName>
        <fullName evidence="1">Methylene-tetrahydrofolate reductase C-terminal-like domain-containing protein</fullName>
    </recommendedName>
</protein>
<feature type="domain" description="Methylene-tetrahydrofolate reductase C-terminal-like" evidence="1">
    <location>
        <begin position="131"/>
        <end position="208"/>
    </location>
</feature>
<reference evidence="2 3" key="1">
    <citation type="submission" date="2016-04" db="EMBL/GenBank/DDBJ databases">
        <authorList>
            <person name="Evans L.H."/>
            <person name="Alamgir A."/>
            <person name="Owens N."/>
            <person name="Weber N.D."/>
            <person name="Virtaneva K."/>
            <person name="Barbian K."/>
            <person name="Babar A."/>
            <person name="Rosenke K."/>
        </authorList>
    </citation>
    <scope>NUCLEOTIDE SEQUENCE [LARGE SCALE GENOMIC DNA]</scope>
    <source>
        <strain evidence="2 3">LMa1</strain>
    </source>
</reference>
<organism evidence="2 3">
    <name type="scientific">Desulfotomaculum copahuensis</name>
    <dbReference type="NCBI Taxonomy" id="1838280"/>
    <lineage>
        <taxon>Bacteria</taxon>
        <taxon>Bacillati</taxon>
        <taxon>Bacillota</taxon>
        <taxon>Clostridia</taxon>
        <taxon>Eubacteriales</taxon>
        <taxon>Desulfotomaculaceae</taxon>
        <taxon>Desulfotomaculum</taxon>
    </lineage>
</organism>